<accession>A0A4T2GUL2</accession>
<organism evidence="1 2">
    <name type="scientific">Streptococcus suis</name>
    <dbReference type="NCBI Taxonomy" id="1307"/>
    <lineage>
        <taxon>Bacteria</taxon>
        <taxon>Bacillati</taxon>
        <taxon>Bacillota</taxon>
        <taxon>Bacilli</taxon>
        <taxon>Lactobacillales</taxon>
        <taxon>Streptococcaceae</taxon>
        <taxon>Streptococcus</taxon>
    </lineage>
</organism>
<dbReference type="RefSeq" id="WP_029180183.1">
    <property type="nucleotide sequence ID" value="NZ_JAIMDZ010000014.1"/>
</dbReference>
<dbReference type="EMBL" id="SSXL01000014">
    <property type="protein sequence ID" value="TII02407.1"/>
    <property type="molecule type" value="Genomic_DNA"/>
</dbReference>
<dbReference type="Proteomes" id="UP000309259">
    <property type="component" value="Unassembled WGS sequence"/>
</dbReference>
<reference evidence="1 2" key="1">
    <citation type="submission" date="2019-04" db="EMBL/GenBank/DDBJ databases">
        <title>Genome analysis of Streptococcus suis strain WUSS327.</title>
        <authorList>
            <person name="Chen H."/>
            <person name="Gao X."/>
            <person name="Wu Z."/>
        </authorList>
    </citation>
    <scope>NUCLEOTIDE SEQUENCE [LARGE SCALE GENOMIC DNA]</scope>
    <source>
        <strain evidence="1 2">WUSS327</strain>
    </source>
</reference>
<proteinExistence type="predicted"/>
<dbReference type="AlphaFoldDB" id="A0A4T2GUL2"/>
<name>A0A4T2GUL2_STRSU</name>
<protein>
    <submittedName>
        <fullName evidence="1">Uncharacterized protein</fullName>
    </submittedName>
</protein>
<evidence type="ECO:0000313" key="2">
    <source>
        <dbReference type="Proteomes" id="UP000309259"/>
    </source>
</evidence>
<sequence>MKVVANQPFLNAFEWDGTEETFEKIKELAANIKDDVYMRDGQLVVYNYTFEEEEVVDVGCYVVFESSRIDVYVPIVFETLYTEVTND</sequence>
<gene>
    <name evidence="1" type="ORF">FAJ35_05070</name>
</gene>
<comment type="caution">
    <text evidence="1">The sequence shown here is derived from an EMBL/GenBank/DDBJ whole genome shotgun (WGS) entry which is preliminary data.</text>
</comment>
<evidence type="ECO:0000313" key="1">
    <source>
        <dbReference type="EMBL" id="TII02407.1"/>
    </source>
</evidence>